<dbReference type="PROSITE" id="PS01012">
    <property type="entry name" value="FOLYLPOLYGLU_SYNT_2"/>
    <property type="match status" value="1"/>
</dbReference>
<dbReference type="Pfam" id="PF02875">
    <property type="entry name" value="Mur_ligase_C"/>
    <property type="match status" value="1"/>
</dbReference>
<dbReference type="SUPFAM" id="SSF53623">
    <property type="entry name" value="MurD-like peptide ligases, catalytic domain"/>
    <property type="match status" value="1"/>
</dbReference>
<evidence type="ECO:0000256" key="2">
    <source>
        <dbReference type="ARBA" id="ARBA00013025"/>
    </source>
</evidence>
<accession>A0ABM5WXB7</accession>
<dbReference type="SUPFAM" id="SSF53244">
    <property type="entry name" value="MurD-like peptide ligases, peptide-binding domain"/>
    <property type="match status" value="1"/>
</dbReference>
<evidence type="ECO:0000256" key="6">
    <source>
        <dbReference type="ARBA" id="ARBA00022840"/>
    </source>
</evidence>
<protein>
    <recommendedName>
        <fullName evidence="2">tetrahydrofolate synthase</fullName>
        <ecNumber evidence="2">6.3.2.17</ecNumber>
    </recommendedName>
    <alternativeName>
        <fullName evidence="8">Tetrahydrofolylpolyglutamate synthase</fullName>
    </alternativeName>
</protein>
<comment type="catalytic activity">
    <reaction evidence="9">
        <text>(6S)-5,6,7,8-tetrahydrofolyl-(gamma-L-Glu)(n) + L-glutamate + ATP = (6S)-5,6,7,8-tetrahydrofolyl-(gamma-L-Glu)(n+1) + ADP + phosphate + H(+)</text>
        <dbReference type="Rhea" id="RHEA:10580"/>
        <dbReference type="Rhea" id="RHEA-COMP:14738"/>
        <dbReference type="Rhea" id="RHEA-COMP:14740"/>
        <dbReference type="ChEBI" id="CHEBI:15378"/>
        <dbReference type="ChEBI" id="CHEBI:29985"/>
        <dbReference type="ChEBI" id="CHEBI:30616"/>
        <dbReference type="ChEBI" id="CHEBI:43474"/>
        <dbReference type="ChEBI" id="CHEBI:141005"/>
        <dbReference type="ChEBI" id="CHEBI:456216"/>
        <dbReference type="EC" id="6.3.2.17"/>
    </reaction>
</comment>
<evidence type="ECO:0000256" key="5">
    <source>
        <dbReference type="ARBA" id="ARBA00022741"/>
    </source>
</evidence>
<keyword evidence="6" id="KW-0067">ATP-binding</keyword>
<evidence type="ECO:0000256" key="4">
    <source>
        <dbReference type="ARBA" id="ARBA00022723"/>
    </source>
</evidence>
<dbReference type="InterPro" id="IPR036565">
    <property type="entry name" value="Mur-like_cat_sf"/>
</dbReference>
<feature type="domain" description="Mur ligase central" evidence="11">
    <location>
        <begin position="47"/>
        <end position="206"/>
    </location>
</feature>
<evidence type="ECO:0000256" key="3">
    <source>
        <dbReference type="ARBA" id="ARBA00022598"/>
    </source>
</evidence>
<evidence type="ECO:0000313" key="12">
    <source>
        <dbReference type="EMBL" id="ALS78997.1"/>
    </source>
</evidence>
<evidence type="ECO:0000256" key="1">
    <source>
        <dbReference type="ARBA" id="ARBA00008276"/>
    </source>
</evidence>
<evidence type="ECO:0000313" key="13">
    <source>
        <dbReference type="Proteomes" id="UP000065533"/>
    </source>
</evidence>
<dbReference type="InterPro" id="IPR013221">
    <property type="entry name" value="Mur_ligase_cen"/>
</dbReference>
<organism evidence="12 13">
    <name type="scientific">Planococcus kocurii</name>
    <dbReference type="NCBI Taxonomy" id="1374"/>
    <lineage>
        <taxon>Bacteria</taxon>
        <taxon>Bacillati</taxon>
        <taxon>Bacillota</taxon>
        <taxon>Bacilli</taxon>
        <taxon>Bacillales</taxon>
        <taxon>Caryophanaceae</taxon>
        <taxon>Planococcus</taxon>
    </lineage>
</organism>
<dbReference type="Proteomes" id="UP000065533">
    <property type="component" value="Chromosome"/>
</dbReference>
<dbReference type="RefSeq" id="WP_058385654.1">
    <property type="nucleotide sequence ID" value="NZ_CP013661.2"/>
</dbReference>
<dbReference type="Gene3D" id="3.90.190.20">
    <property type="entry name" value="Mur ligase, C-terminal domain"/>
    <property type="match status" value="1"/>
</dbReference>
<dbReference type="InterPro" id="IPR004101">
    <property type="entry name" value="Mur_ligase_C"/>
</dbReference>
<dbReference type="InterPro" id="IPR036615">
    <property type="entry name" value="Mur_ligase_C_dom_sf"/>
</dbReference>
<comment type="similarity">
    <text evidence="1">Belongs to the folylpolyglutamate synthase family.</text>
</comment>
<dbReference type="PIRSF" id="PIRSF001563">
    <property type="entry name" value="Folylpolyglu_synth"/>
    <property type="match status" value="1"/>
</dbReference>
<dbReference type="PANTHER" id="PTHR11136">
    <property type="entry name" value="FOLYLPOLYGLUTAMATE SYNTHASE-RELATED"/>
    <property type="match status" value="1"/>
</dbReference>
<keyword evidence="13" id="KW-1185">Reference proteome</keyword>
<evidence type="ECO:0000256" key="9">
    <source>
        <dbReference type="ARBA" id="ARBA00047493"/>
    </source>
</evidence>
<feature type="domain" description="Mur ligase C-terminal" evidence="10">
    <location>
        <begin position="273"/>
        <end position="345"/>
    </location>
</feature>
<evidence type="ECO:0000259" key="10">
    <source>
        <dbReference type="Pfam" id="PF02875"/>
    </source>
</evidence>
<gene>
    <name evidence="12" type="ORF">AUO94_10145</name>
</gene>
<evidence type="ECO:0000256" key="8">
    <source>
        <dbReference type="ARBA" id="ARBA00030592"/>
    </source>
</evidence>
<dbReference type="InterPro" id="IPR001645">
    <property type="entry name" value="Folylpolyglutamate_synth"/>
</dbReference>
<dbReference type="InterPro" id="IPR018109">
    <property type="entry name" value="Folylpolyglutamate_synth_CS"/>
</dbReference>
<dbReference type="EMBL" id="CP013661">
    <property type="protein sequence ID" value="ALS78997.1"/>
    <property type="molecule type" value="Genomic_DNA"/>
</dbReference>
<evidence type="ECO:0000259" key="11">
    <source>
        <dbReference type="Pfam" id="PF08245"/>
    </source>
</evidence>
<reference evidence="12" key="1">
    <citation type="submission" date="2016-01" db="EMBL/GenBank/DDBJ databases">
        <title>Complete genome of Planococcus kocurri type strain.</title>
        <authorList>
            <person name="See-Too W.S."/>
        </authorList>
    </citation>
    <scope>NUCLEOTIDE SEQUENCE [LARGE SCALE GENOMIC DNA]</scope>
    <source>
        <strain evidence="12">ATCC 43650</strain>
    </source>
</reference>
<keyword evidence="4" id="KW-0479">Metal-binding</keyword>
<dbReference type="Gene3D" id="3.40.1190.10">
    <property type="entry name" value="Mur-like, catalytic domain"/>
    <property type="match status" value="1"/>
</dbReference>
<name>A0ABM5WXB7_9BACL</name>
<dbReference type="PANTHER" id="PTHR11136:SF0">
    <property type="entry name" value="DIHYDROFOLATE SYNTHETASE-RELATED"/>
    <property type="match status" value="1"/>
</dbReference>
<dbReference type="Pfam" id="PF08245">
    <property type="entry name" value="Mur_ligase_M"/>
    <property type="match status" value="1"/>
</dbReference>
<sequence>MIIGLEQYKTKWNIQTDSAIHPGLEAITSALEELGNPHKAGKFVHLAGTNGKGSTATFLSAILQAHEHSVGNFYSPCIENLHDQIQIDGKPVSSDELDLVMKQLSMVTTPLTDFELLTAAAFMIFRNHALDFTIIEAGMGGGLDSTNVIHPEIAIIPSISMDHTNFLGTTIEEIAWHKAGIIKKWKPVVVGKLTHEALEIVQATANDLHAEVIQPQELATVQLKLKGPHQLVNASLALEAARELLGAGFSEQKALQSLSFAHIAYRFEEVFPEVFFDGAHNKASAEALVETIKQLFPNRPIHIVMGVLKGKDYASVLRQLETVSDHFTFVDFDDSRALPAEILFSENSSKRKTILNWYDILPVHDNEEVTIVTGSIYLLTVLRNSTSPFFQCYQS</sequence>
<dbReference type="NCBIfam" id="TIGR01499">
    <property type="entry name" value="folC"/>
    <property type="match status" value="1"/>
</dbReference>
<keyword evidence="7" id="KW-0460">Magnesium</keyword>
<proteinExistence type="inferred from homology"/>
<keyword evidence="3" id="KW-0436">Ligase</keyword>
<evidence type="ECO:0000256" key="7">
    <source>
        <dbReference type="ARBA" id="ARBA00022842"/>
    </source>
</evidence>
<keyword evidence="5" id="KW-0547">Nucleotide-binding</keyword>
<dbReference type="EC" id="6.3.2.17" evidence="2"/>